<evidence type="ECO:0000256" key="2">
    <source>
        <dbReference type="ARBA" id="ARBA00023004"/>
    </source>
</evidence>
<evidence type="ECO:0000256" key="3">
    <source>
        <dbReference type="PROSITE-ProRule" id="PRU00433"/>
    </source>
</evidence>
<keyword evidence="3" id="KW-0349">Heme</keyword>
<feature type="domain" description="Cytochrome c" evidence="5">
    <location>
        <begin position="46"/>
        <end position="201"/>
    </location>
</feature>
<dbReference type="Proteomes" id="UP001143370">
    <property type="component" value="Unassembled WGS sequence"/>
</dbReference>
<comment type="caution">
    <text evidence="6">The sequence shown here is derived from an EMBL/GenBank/DDBJ whole genome shotgun (WGS) entry which is preliminary data.</text>
</comment>
<dbReference type="GO" id="GO:0046872">
    <property type="term" value="F:metal ion binding"/>
    <property type="evidence" value="ECO:0007669"/>
    <property type="project" value="UniProtKB-KW"/>
</dbReference>
<keyword evidence="4" id="KW-0732">Signal</keyword>
<protein>
    <recommendedName>
        <fullName evidence="5">Cytochrome c domain-containing protein</fullName>
    </recommendedName>
</protein>
<dbReference type="PROSITE" id="PS51007">
    <property type="entry name" value="CYTC"/>
    <property type="match status" value="1"/>
</dbReference>
<evidence type="ECO:0000313" key="7">
    <source>
        <dbReference type="Proteomes" id="UP001143370"/>
    </source>
</evidence>
<dbReference type="SUPFAM" id="SSF48695">
    <property type="entry name" value="Multiheme cytochromes"/>
    <property type="match status" value="1"/>
</dbReference>
<dbReference type="GO" id="GO:0009055">
    <property type="term" value="F:electron transfer activity"/>
    <property type="evidence" value="ECO:0007669"/>
    <property type="project" value="InterPro"/>
</dbReference>
<evidence type="ECO:0000313" key="6">
    <source>
        <dbReference type="EMBL" id="GLK72309.1"/>
    </source>
</evidence>
<dbReference type="InterPro" id="IPR036280">
    <property type="entry name" value="Multihaem_cyt_sf"/>
</dbReference>
<proteinExistence type="predicted"/>
<keyword evidence="1 3" id="KW-0479">Metal-binding</keyword>
<sequence length="205" mass="21449">MSIDRHFMVSLAAAATASMLLAAAGAVLSAPSGTLAAPASFASIADPTERSAAYFSELGKVLTHPRCTNCHPATDRPRQGDAARPHQPPVFRGPDGLGLASLRCSICHGSSNFEPAGVPGHPEWHLAPAEMAWEGKAPREICAQIKDPARNGGRSLEDLVRHIGDDTLVGWAWHPGGDRTPAPGTQQEAKALVEAWIKSGAACPN</sequence>
<keyword evidence="7" id="KW-1185">Reference proteome</keyword>
<dbReference type="GO" id="GO:0020037">
    <property type="term" value="F:heme binding"/>
    <property type="evidence" value="ECO:0007669"/>
    <property type="project" value="InterPro"/>
</dbReference>
<keyword evidence="2 3" id="KW-0408">Iron</keyword>
<organism evidence="6 7">
    <name type="scientific">Ancylobacter dichloromethanicus</name>
    <dbReference type="NCBI Taxonomy" id="518825"/>
    <lineage>
        <taxon>Bacteria</taxon>
        <taxon>Pseudomonadati</taxon>
        <taxon>Pseudomonadota</taxon>
        <taxon>Alphaproteobacteria</taxon>
        <taxon>Hyphomicrobiales</taxon>
        <taxon>Xanthobacteraceae</taxon>
        <taxon>Ancylobacter</taxon>
    </lineage>
</organism>
<name>A0A9W6MZ41_9HYPH</name>
<feature type="chain" id="PRO_5040848830" description="Cytochrome c domain-containing protein" evidence="4">
    <location>
        <begin position="37"/>
        <end position="205"/>
    </location>
</feature>
<feature type="signal peptide" evidence="4">
    <location>
        <begin position="1"/>
        <end position="36"/>
    </location>
</feature>
<dbReference type="AlphaFoldDB" id="A0A9W6MZ41"/>
<evidence type="ECO:0000256" key="4">
    <source>
        <dbReference type="SAM" id="SignalP"/>
    </source>
</evidence>
<gene>
    <name evidence="6" type="ORF">GCM10017643_24250</name>
</gene>
<reference evidence="6" key="2">
    <citation type="submission" date="2023-01" db="EMBL/GenBank/DDBJ databases">
        <authorList>
            <person name="Sun Q."/>
            <person name="Evtushenko L."/>
        </authorList>
    </citation>
    <scope>NUCLEOTIDE SEQUENCE</scope>
    <source>
        <strain evidence="6">VKM B-2484</strain>
    </source>
</reference>
<reference evidence="6" key="1">
    <citation type="journal article" date="2014" name="Int. J. Syst. Evol. Microbiol.">
        <title>Complete genome sequence of Corynebacterium casei LMG S-19264T (=DSM 44701T), isolated from a smear-ripened cheese.</title>
        <authorList>
            <consortium name="US DOE Joint Genome Institute (JGI-PGF)"/>
            <person name="Walter F."/>
            <person name="Albersmeier A."/>
            <person name="Kalinowski J."/>
            <person name="Ruckert C."/>
        </authorList>
    </citation>
    <scope>NUCLEOTIDE SEQUENCE</scope>
    <source>
        <strain evidence="6">VKM B-2484</strain>
    </source>
</reference>
<dbReference type="EMBL" id="BSFJ01000011">
    <property type="protein sequence ID" value="GLK72309.1"/>
    <property type="molecule type" value="Genomic_DNA"/>
</dbReference>
<evidence type="ECO:0000256" key="1">
    <source>
        <dbReference type="ARBA" id="ARBA00022723"/>
    </source>
</evidence>
<evidence type="ECO:0000259" key="5">
    <source>
        <dbReference type="PROSITE" id="PS51007"/>
    </source>
</evidence>
<accession>A0A9W6MZ41</accession>
<dbReference type="InterPro" id="IPR009056">
    <property type="entry name" value="Cyt_c-like_dom"/>
</dbReference>